<evidence type="ECO:0000256" key="10">
    <source>
        <dbReference type="SAM" id="MobiDB-lite"/>
    </source>
</evidence>
<feature type="region of interest" description="Disordered" evidence="10">
    <location>
        <begin position="1"/>
        <end position="44"/>
    </location>
</feature>
<evidence type="ECO:0000256" key="4">
    <source>
        <dbReference type="ARBA" id="ARBA00022448"/>
    </source>
</evidence>
<evidence type="ECO:0000256" key="1">
    <source>
        <dbReference type="ARBA" id="ARBA00004651"/>
    </source>
</evidence>
<accession>A0A5P2UFG3</accession>
<evidence type="ECO:0000256" key="11">
    <source>
        <dbReference type="SAM" id="Phobius"/>
    </source>
</evidence>
<feature type="transmembrane region" description="Helical" evidence="11">
    <location>
        <begin position="195"/>
        <end position="215"/>
    </location>
</feature>
<evidence type="ECO:0000313" key="14">
    <source>
        <dbReference type="EMBL" id="QEU77962.1"/>
    </source>
</evidence>
<feature type="transmembrane region" description="Helical" evidence="11">
    <location>
        <begin position="45"/>
        <end position="68"/>
    </location>
</feature>
<keyword evidence="4" id="KW-0813">Transport</keyword>
<keyword evidence="6 11" id="KW-0812">Transmembrane</keyword>
<reference evidence="14 15" key="2">
    <citation type="submission" date="2017-09" db="EMBL/GenBank/DDBJ databases">
        <authorList>
            <person name="Lee N."/>
            <person name="Cho B.-K."/>
        </authorList>
    </citation>
    <scope>NUCLEOTIDE SEQUENCE [LARGE SCALE GENOMIC DNA]</scope>
    <source>
        <strain evidence="14 15">ATCC 27467</strain>
    </source>
</reference>
<feature type="transmembrane region" description="Helical" evidence="11">
    <location>
        <begin position="165"/>
        <end position="183"/>
    </location>
</feature>
<gene>
    <name evidence="14" type="ORF">CP968_06435</name>
    <name evidence="13" type="ORF">GCM10010371_24150</name>
</gene>
<keyword evidence="7" id="KW-0059">Arsenical resistance</keyword>
<dbReference type="GO" id="GO:0046685">
    <property type="term" value="P:response to arsenic-containing substance"/>
    <property type="evidence" value="ECO:0007669"/>
    <property type="project" value="UniProtKB-KW"/>
</dbReference>
<dbReference type="Pfam" id="PF03600">
    <property type="entry name" value="CitMHS"/>
    <property type="match status" value="1"/>
</dbReference>
<dbReference type="PRINTS" id="PR00758">
    <property type="entry name" value="ARSENICPUMP"/>
</dbReference>
<dbReference type="EMBL" id="BMVX01000007">
    <property type="protein sequence ID" value="GGZ63658.1"/>
    <property type="molecule type" value="Genomic_DNA"/>
</dbReference>
<feature type="transmembrane region" description="Helical" evidence="11">
    <location>
        <begin position="221"/>
        <end position="243"/>
    </location>
</feature>
<reference evidence="13" key="3">
    <citation type="submission" date="2020-09" db="EMBL/GenBank/DDBJ databases">
        <authorList>
            <person name="Sun Q."/>
            <person name="Ohkuma M."/>
        </authorList>
    </citation>
    <scope>NUCLEOTIDE SEQUENCE</scope>
    <source>
        <strain evidence="13">JCM 4834</strain>
    </source>
</reference>
<evidence type="ECO:0000313" key="13">
    <source>
        <dbReference type="EMBL" id="GGZ63658.1"/>
    </source>
</evidence>
<dbReference type="KEGG" id="ssub:CP968_06435"/>
<feature type="compositionally biased region" description="Low complexity" evidence="10">
    <location>
        <begin position="20"/>
        <end position="29"/>
    </location>
</feature>
<feature type="transmembrane region" description="Helical" evidence="11">
    <location>
        <begin position="361"/>
        <end position="386"/>
    </location>
</feature>
<dbReference type="PANTHER" id="PTHR43302">
    <property type="entry name" value="TRANSPORTER ARSB-RELATED"/>
    <property type="match status" value="1"/>
</dbReference>
<sequence length="465" mass="47065">MAPWCDGGARGRNDALPTDPAIGRAPGARRPARPPVPPSPDPEPALNTVAAEVLSAVLLLGVLAFAVVRPRGLPEAAAAVPAAGLLVALGVVSPADAWEQVRELLPVVGFLAVVLALAQLCADAGLFRAAGDAVARRAAARGPGALLAGVFAVASVVTAALSLDATVVLLTPVVLAAAARLGARPRPHVFAIAHLSNTASLLLPVSNLTNLLAFAASGLSFTRFAALMALPWLVAIGVEYAVFRRWFRGDLQAPPEHVPDAAERVPVPRFALAVLALTLAGFAAASFADASPAWAALAGTVALAVRALRRRETTPRRILGSAAPAFCLFVLALGVVVRAVVDHGLGAGLARVLPEGDALPALLAVAAVAAVLANLINNLPAVLALLPLAAPAGAGPVLAVLIGVNIGPNLTYAGSLATLLWRRVLQAHGLRPGLGEFTRLGLVTTPAALLAAVVALWAGLRVIGT</sequence>
<keyword evidence="5" id="KW-1003">Cell membrane</keyword>
<dbReference type="Proteomes" id="UP000634660">
    <property type="component" value="Unassembled WGS sequence"/>
</dbReference>
<feature type="transmembrane region" description="Helical" evidence="11">
    <location>
        <begin position="321"/>
        <end position="341"/>
    </location>
</feature>
<name>A0A5P2UFG3_9ACTN</name>
<dbReference type="PANTHER" id="PTHR43302:SF5">
    <property type="entry name" value="TRANSPORTER ARSB-RELATED"/>
    <property type="match status" value="1"/>
</dbReference>
<comment type="subcellular location">
    <subcellularLocation>
        <location evidence="1">Cell membrane</location>
        <topology evidence="1">Multi-pass membrane protein</topology>
    </subcellularLocation>
</comment>
<keyword evidence="8 11" id="KW-1133">Transmembrane helix</keyword>
<feature type="transmembrane region" description="Helical" evidence="11">
    <location>
        <begin position="138"/>
        <end position="159"/>
    </location>
</feature>
<evidence type="ECO:0000313" key="15">
    <source>
        <dbReference type="Proteomes" id="UP000326831"/>
    </source>
</evidence>
<dbReference type="OrthoDB" id="3284414at2"/>
<protein>
    <submittedName>
        <fullName evidence="14">Arsenic transporter</fullName>
    </submittedName>
</protein>
<feature type="domain" description="Citrate transporter-like" evidence="12">
    <location>
        <begin position="70"/>
        <end position="394"/>
    </location>
</feature>
<feature type="transmembrane region" description="Helical" evidence="11">
    <location>
        <begin position="104"/>
        <end position="126"/>
    </location>
</feature>
<evidence type="ECO:0000256" key="7">
    <source>
        <dbReference type="ARBA" id="ARBA00022849"/>
    </source>
</evidence>
<dbReference type="GO" id="GO:0015105">
    <property type="term" value="F:arsenite transmembrane transporter activity"/>
    <property type="evidence" value="ECO:0007669"/>
    <property type="project" value="InterPro"/>
</dbReference>
<evidence type="ECO:0000256" key="5">
    <source>
        <dbReference type="ARBA" id="ARBA00022475"/>
    </source>
</evidence>
<evidence type="ECO:0000256" key="2">
    <source>
        <dbReference type="ARBA" id="ARBA00006433"/>
    </source>
</evidence>
<evidence type="ECO:0000256" key="8">
    <source>
        <dbReference type="ARBA" id="ARBA00022989"/>
    </source>
</evidence>
<evidence type="ECO:0000256" key="3">
    <source>
        <dbReference type="ARBA" id="ARBA00009843"/>
    </source>
</evidence>
<feature type="transmembrane region" description="Helical" evidence="11">
    <location>
        <begin position="440"/>
        <end position="460"/>
    </location>
</feature>
<dbReference type="AlphaFoldDB" id="A0A5P2UFG3"/>
<dbReference type="GO" id="GO:0005886">
    <property type="term" value="C:plasma membrane"/>
    <property type="evidence" value="ECO:0007669"/>
    <property type="project" value="UniProtKB-SubCell"/>
</dbReference>
<feature type="compositionally biased region" description="Pro residues" evidence="10">
    <location>
        <begin position="33"/>
        <end position="43"/>
    </location>
</feature>
<dbReference type="InterPro" id="IPR004680">
    <property type="entry name" value="Cit_transptr-like_dom"/>
</dbReference>
<dbReference type="Proteomes" id="UP000326831">
    <property type="component" value="Chromosome"/>
</dbReference>
<feature type="transmembrane region" description="Helical" evidence="11">
    <location>
        <begin position="75"/>
        <end position="92"/>
    </location>
</feature>
<proteinExistence type="inferred from homology"/>
<keyword evidence="15" id="KW-1185">Reference proteome</keyword>
<reference evidence="13" key="1">
    <citation type="journal article" date="2014" name="Int. J. Syst. Evol. Microbiol.">
        <title>Complete genome sequence of Corynebacterium casei LMG S-19264T (=DSM 44701T), isolated from a smear-ripened cheese.</title>
        <authorList>
            <consortium name="US DOE Joint Genome Institute (JGI-PGF)"/>
            <person name="Walter F."/>
            <person name="Albersmeier A."/>
            <person name="Kalinowski J."/>
            <person name="Ruckert C."/>
        </authorList>
    </citation>
    <scope>NUCLEOTIDE SEQUENCE</scope>
    <source>
        <strain evidence="13">JCM 4834</strain>
    </source>
</reference>
<evidence type="ECO:0000256" key="9">
    <source>
        <dbReference type="ARBA" id="ARBA00023136"/>
    </source>
</evidence>
<comment type="similarity">
    <text evidence="3">Belongs to the CitM (TC 2.A.11) transporter family.</text>
</comment>
<dbReference type="EMBL" id="CP023701">
    <property type="protein sequence ID" value="QEU77962.1"/>
    <property type="molecule type" value="Genomic_DNA"/>
</dbReference>
<organism evidence="14 15">
    <name type="scientific">Streptomyces subrutilus</name>
    <dbReference type="NCBI Taxonomy" id="36818"/>
    <lineage>
        <taxon>Bacteria</taxon>
        <taxon>Bacillati</taxon>
        <taxon>Actinomycetota</taxon>
        <taxon>Actinomycetes</taxon>
        <taxon>Kitasatosporales</taxon>
        <taxon>Streptomycetaceae</taxon>
        <taxon>Streptomyces</taxon>
    </lineage>
</organism>
<keyword evidence="9 11" id="KW-0472">Membrane</keyword>
<evidence type="ECO:0000256" key="6">
    <source>
        <dbReference type="ARBA" id="ARBA00022692"/>
    </source>
</evidence>
<comment type="similarity">
    <text evidence="2">Belongs to the ArsB family.</text>
</comment>
<evidence type="ECO:0000259" key="12">
    <source>
        <dbReference type="Pfam" id="PF03600"/>
    </source>
</evidence>
<dbReference type="InterPro" id="IPR000802">
    <property type="entry name" value="Arsenical_pump_ArsB"/>
</dbReference>